<protein>
    <recommendedName>
        <fullName evidence="9">Prepilin leader peptidase/N-methyltransferase</fullName>
        <ecNumber evidence="9">2.1.1.-</ecNumber>
        <ecNumber evidence="9">3.4.23.43</ecNumber>
    </recommendedName>
</protein>
<feature type="domain" description="Prepilin type IV endopeptidase peptidase" evidence="11">
    <location>
        <begin position="97"/>
        <end position="206"/>
    </location>
</feature>
<keyword evidence="6 10" id="KW-1133">Transmembrane helix</keyword>
<reference evidence="13 14" key="1">
    <citation type="submission" date="2016-11" db="EMBL/GenBank/DDBJ databases">
        <title>Sphingorhabdus sp. LPB0140, isolated from marine environment.</title>
        <authorList>
            <person name="Kim E."/>
            <person name="Yi H."/>
        </authorList>
    </citation>
    <scope>NUCLEOTIDE SEQUENCE [LARGE SCALE GENOMIC DNA]</scope>
    <source>
        <strain evidence="13 14">LPB0140</strain>
    </source>
</reference>
<evidence type="ECO:0000256" key="4">
    <source>
        <dbReference type="ARBA" id="ARBA00022519"/>
    </source>
</evidence>
<evidence type="ECO:0000256" key="6">
    <source>
        <dbReference type="ARBA" id="ARBA00022989"/>
    </source>
</evidence>
<dbReference type="AlphaFoldDB" id="A0A1L3JEH6"/>
<dbReference type="InterPro" id="IPR000045">
    <property type="entry name" value="Prepilin_IV_endopep_pep"/>
</dbReference>
<keyword evidence="4" id="KW-0997">Cell inner membrane</keyword>
<dbReference type="PRINTS" id="PR00864">
    <property type="entry name" value="PREPILNPTASE"/>
</dbReference>
<feature type="transmembrane region" description="Helical" evidence="10">
    <location>
        <begin position="181"/>
        <end position="208"/>
    </location>
</feature>
<dbReference type="EMBL" id="CP018154">
    <property type="protein sequence ID" value="APG63526.1"/>
    <property type="molecule type" value="Genomic_DNA"/>
</dbReference>
<evidence type="ECO:0000259" key="11">
    <source>
        <dbReference type="Pfam" id="PF01478"/>
    </source>
</evidence>
<dbReference type="EC" id="2.1.1.-" evidence="9"/>
<evidence type="ECO:0000259" key="12">
    <source>
        <dbReference type="Pfam" id="PF06750"/>
    </source>
</evidence>
<evidence type="ECO:0000256" key="10">
    <source>
        <dbReference type="SAM" id="Phobius"/>
    </source>
</evidence>
<keyword evidence="9" id="KW-0378">Hydrolase</keyword>
<sequence>MGAIFGAIMGSFIGALVTRWPRAISLSSGRSQCDACQYKLRVADLIPIFSVLLLRGKCRHCGNKIDPIHQISEMSAMIIGGLSFMTLPIFDAFWFALFAWILLPLIILDARHLWLPNLLILILAIAGMIRLFFLGDTHFILVNILFAAASFAILEGIRMAYKIIYGRHGMGGGDPKLIGAIMLWLPMLYLPYLLFLSSGLGILWAIYANRSDVKNKGAKAVILHIPFGSFLAAAAIFLLYIYNIGY</sequence>
<proteinExistence type="inferred from homology"/>
<feature type="transmembrane region" description="Helical" evidence="10">
    <location>
        <begin position="220"/>
        <end position="242"/>
    </location>
</feature>
<dbReference type="InterPro" id="IPR014032">
    <property type="entry name" value="Peptidase_A24A_bac"/>
</dbReference>
<evidence type="ECO:0000256" key="9">
    <source>
        <dbReference type="RuleBase" id="RU003794"/>
    </source>
</evidence>
<evidence type="ECO:0000256" key="1">
    <source>
        <dbReference type="ARBA" id="ARBA00004429"/>
    </source>
</evidence>
<keyword evidence="3" id="KW-1003">Cell membrane</keyword>
<dbReference type="Gene3D" id="1.20.120.1220">
    <property type="match status" value="1"/>
</dbReference>
<evidence type="ECO:0000256" key="5">
    <source>
        <dbReference type="ARBA" id="ARBA00022692"/>
    </source>
</evidence>
<keyword evidence="9" id="KW-0489">Methyltransferase</keyword>
<comment type="function">
    <text evidence="9">Plays an essential role in type IV pili and type II pseudopili formation by proteolytically removing the leader sequence from substrate proteins and subsequently monomethylating the alpha-amino group of the newly exposed N-terminal phenylalanine.</text>
</comment>
<dbReference type="InterPro" id="IPR050882">
    <property type="entry name" value="Prepilin_peptidase/N-MTase"/>
</dbReference>
<evidence type="ECO:0000256" key="3">
    <source>
        <dbReference type="ARBA" id="ARBA00022475"/>
    </source>
</evidence>
<keyword evidence="5 9" id="KW-0812">Transmembrane</keyword>
<dbReference type="PANTHER" id="PTHR30487">
    <property type="entry name" value="TYPE 4 PREPILIN-LIKE PROTEINS LEADER PEPTIDE-PROCESSING ENZYME"/>
    <property type="match status" value="1"/>
</dbReference>
<evidence type="ECO:0000256" key="7">
    <source>
        <dbReference type="ARBA" id="ARBA00023136"/>
    </source>
</evidence>
<evidence type="ECO:0000256" key="8">
    <source>
        <dbReference type="RuleBase" id="RU003793"/>
    </source>
</evidence>
<dbReference type="GO" id="GO:0006465">
    <property type="term" value="P:signal peptide processing"/>
    <property type="evidence" value="ECO:0007669"/>
    <property type="project" value="TreeGrafter"/>
</dbReference>
<feature type="transmembrane region" description="Helical" evidence="10">
    <location>
        <begin position="113"/>
        <end position="133"/>
    </location>
</feature>
<dbReference type="Pfam" id="PF06750">
    <property type="entry name" value="A24_N_bact"/>
    <property type="match status" value="1"/>
</dbReference>
<feature type="transmembrane region" description="Helical" evidence="10">
    <location>
        <begin position="140"/>
        <end position="161"/>
    </location>
</feature>
<evidence type="ECO:0000256" key="2">
    <source>
        <dbReference type="ARBA" id="ARBA00005801"/>
    </source>
</evidence>
<keyword evidence="9" id="KW-0808">Transferase</keyword>
<feature type="domain" description="Prepilin peptidase A24 N-terminal" evidence="12">
    <location>
        <begin position="4"/>
        <end position="85"/>
    </location>
</feature>
<gene>
    <name evidence="13" type="ORF">LPB140_03175</name>
</gene>
<comment type="catalytic activity">
    <reaction evidence="9">
        <text>Typically cleaves a -Gly-|-Phe- bond to release an N-terminal, basic peptide of 5-8 residues from type IV prepilin, and then N-methylates the new N-terminal amino group, the methyl donor being S-adenosyl-L-methionine.</text>
        <dbReference type="EC" id="3.4.23.43"/>
    </reaction>
</comment>
<dbReference type="GO" id="GO:0004190">
    <property type="term" value="F:aspartic-type endopeptidase activity"/>
    <property type="evidence" value="ECO:0007669"/>
    <property type="project" value="UniProtKB-EC"/>
</dbReference>
<organism evidence="13 14">
    <name type="scientific">Sphingorhabdus lutea</name>
    <dbReference type="NCBI Taxonomy" id="1913578"/>
    <lineage>
        <taxon>Bacteria</taxon>
        <taxon>Pseudomonadati</taxon>
        <taxon>Pseudomonadota</taxon>
        <taxon>Alphaproteobacteria</taxon>
        <taxon>Sphingomonadales</taxon>
        <taxon>Sphingomonadaceae</taxon>
        <taxon>Sphingorhabdus</taxon>
    </lineage>
</organism>
<dbReference type="Pfam" id="PF01478">
    <property type="entry name" value="Peptidase_A24"/>
    <property type="match status" value="1"/>
</dbReference>
<feature type="transmembrane region" description="Helical" evidence="10">
    <location>
        <begin position="84"/>
        <end position="107"/>
    </location>
</feature>
<name>A0A1L3JEH6_9SPHN</name>
<accession>A0A1L3JEH6</accession>
<dbReference type="EC" id="3.4.23.43" evidence="9"/>
<evidence type="ECO:0000313" key="13">
    <source>
        <dbReference type="EMBL" id="APG63526.1"/>
    </source>
</evidence>
<comment type="subcellular location">
    <subcellularLocation>
        <location evidence="1">Cell inner membrane</location>
        <topology evidence="1">Multi-pass membrane protein</topology>
    </subcellularLocation>
    <subcellularLocation>
        <location evidence="9">Cell membrane</location>
        <topology evidence="9">Multi-pass membrane protein</topology>
    </subcellularLocation>
</comment>
<dbReference type="PANTHER" id="PTHR30487:SF0">
    <property type="entry name" value="PREPILIN LEADER PEPTIDASE_N-METHYLTRANSFERASE-RELATED"/>
    <property type="match status" value="1"/>
</dbReference>
<comment type="similarity">
    <text evidence="2 8">Belongs to the peptidase A24 family.</text>
</comment>
<dbReference type="Proteomes" id="UP000242561">
    <property type="component" value="Chromosome"/>
</dbReference>
<evidence type="ECO:0000313" key="14">
    <source>
        <dbReference type="Proteomes" id="UP000242561"/>
    </source>
</evidence>
<dbReference type="GO" id="GO:0032259">
    <property type="term" value="P:methylation"/>
    <property type="evidence" value="ECO:0007669"/>
    <property type="project" value="UniProtKB-KW"/>
</dbReference>
<dbReference type="STRING" id="1913578.LPB140_03175"/>
<keyword evidence="9" id="KW-0645">Protease</keyword>
<keyword evidence="14" id="KW-1185">Reference proteome</keyword>
<dbReference type="GO" id="GO:0008168">
    <property type="term" value="F:methyltransferase activity"/>
    <property type="evidence" value="ECO:0007669"/>
    <property type="project" value="UniProtKB-KW"/>
</dbReference>
<keyword evidence="9" id="KW-0511">Multifunctional enzyme</keyword>
<dbReference type="KEGG" id="sphl:LPB140_03175"/>
<dbReference type="GO" id="GO:0005886">
    <property type="term" value="C:plasma membrane"/>
    <property type="evidence" value="ECO:0007669"/>
    <property type="project" value="UniProtKB-SubCell"/>
</dbReference>
<dbReference type="InterPro" id="IPR010627">
    <property type="entry name" value="Prepilin_pept_A24_N"/>
</dbReference>
<keyword evidence="7 10" id="KW-0472">Membrane</keyword>